<proteinExistence type="inferred from homology"/>
<dbReference type="Gene3D" id="3.30.200.20">
    <property type="entry name" value="Phosphorylase Kinase, domain 1"/>
    <property type="match status" value="1"/>
</dbReference>
<dbReference type="Proteomes" id="UP000319342">
    <property type="component" value="Chromosome"/>
</dbReference>
<dbReference type="Gene3D" id="3.30.470.20">
    <property type="entry name" value="ATP-grasp fold, B domain"/>
    <property type="match status" value="1"/>
</dbReference>
<dbReference type="EMBL" id="CP036290">
    <property type="protein sequence ID" value="QDU84954.1"/>
    <property type="molecule type" value="Genomic_DNA"/>
</dbReference>
<accession>A0A518D0F7</accession>
<reference evidence="10 11" key="1">
    <citation type="submission" date="2019-02" db="EMBL/GenBank/DDBJ databases">
        <title>Deep-cultivation of Planctomycetes and their phenomic and genomic characterization uncovers novel biology.</title>
        <authorList>
            <person name="Wiegand S."/>
            <person name="Jogler M."/>
            <person name="Boedeker C."/>
            <person name="Pinto D."/>
            <person name="Vollmers J."/>
            <person name="Rivas-Marin E."/>
            <person name="Kohn T."/>
            <person name="Peeters S.H."/>
            <person name="Heuer A."/>
            <person name="Rast P."/>
            <person name="Oberbeckmann S."/>
            <person name="Bunk B."/>
            <person name="Jeske O."/>
            <person name="Meyerdierks A."/>
            <person name="Storesund J.E."/>
            <person name="Kallscheuer N."/>
            <person name="Luecker S."/>
            <person name="Lage O.M."/>
            <person name="Pohl T."/>
            <person name="Merkel B.J."/>
            <person name="Hornburger P."/>
            <person name="Mueller R.-W."/>
            <person name="Bruemmer F."/>
            <person name="Labrenz M."/>
            <person name="Spormann A.M."/>
            <person name="Op den Camp H."/>
            <person name="Overmann J."/>
            <person name="Amann R."/>
            <person name="Jetten M.S.M."/>
            <person name="Mascher T."/>
            <person name="Medema M.H."/>
            <person name="Devos D.P."/>
            <person name="Kaster A.-K."/>
            <person name="Ovreas L."/>
            <person name="Rohde M."/>
            <person name="Galperin M.Y."/>
            <person name="Jogler C."/>
        </authorList>
    </citation>
    <scope>NUCLEOTIDE SEQUENCE [LARGE SCALE GENOMIC DNA]</scope>
    <source>
        <strain evidence="10 11">Pla163</strain>
    </source>
</reference>
<dbReference type="PROSITE" id="PS01058">
    <property type="entry name" value="SAICAR_SYNTHETASE_2"/>
    <property type="match status" value="1"/>
</dbReference>
<dbReference type="InterPro" id="IPR001636">
    <property type="entry name" value="SAICAR_synth"/>
</dbReference>
<keyword evidence="3 8" id="KW-0436">Ligase</keyword>
<evidence type="ECO:0000259" key="9">
    <source>
        <dbReference type="Pfam" id="PF01259"/>
    </source>
</evidence>
<dbReference type="GO" id="GO:0005524">
    <property type="term" value="F:ATP binding"/>
    <property type="evidence" value="ECO:0007669"/>
    <property type="project" value="UniProtKB-KW"/>
</dbReference>
<dbReference type="AlphaFoldDB" id="A0A518D0F7"/>
<keyword evidence="4 8" id="KW-0547">Nucleotide-binding</keyword>
<dbReference type="GO" id="GO:0004639">
    <property type="term" value="F:phosphoribosylaminoimidazolesuccinocarboxamide synthase activity"/>
    <property type="evidence" value="ECO:0007669"/>
    <property type="project" value="UniProtKB-UniRule"/>
</dbReference>
<name>A0A518D0F7_9BACT</name>
<evidence type="ECO:0000256" key="3">
    <source>
        <dbReference type="ARBA" id="ARBA00022598"/>
    </source>
</evidence>
<evidence type="ECO:0000256" key="8">
    <source>
        <dbReference type="HAMAP-Rule" id="MF_00137"/>
    </source>
</evidence>
<sequence>MTNSSTEAYLGARIAPDPGLAHLQLVGAGKVRDVYALDDELLLFVTSDRISAFDVIFAEGVPHKGRVLTAVAAHWFERTRHLVPNHLVTTDVDAVPGLAPDVRARLAGRVMVVRRARPTPVEWVVRGYLAGSGWKEYRASGGLWGQTLPAGLRLADRLPEPLLTPTTKDDDHDLPLTLDAARARVGSDVFDGARAAAFALFDEGTRVLGDLGILLADTKFEFGLRDGELLLIDEALTPDSSRMWPSDAWTPGENQASYDKQILRDWLESTTWNMEPPPPAIDPDVLVRLARRYIDLCERLTGRRITGV</sequence>
<dbReference type="PANTHER" id="PTHR43700">
    <property type="entry name" value="PHOSPHORIBOSYLAMINOIMIDAZOLE-SUCCINOCARBOXAMIDE SYNTHASE"/>
    <property type="match status" value="1"/>
</dbReference>
<comment type="catalytic activity">
    <reaction evidence="7 8">
        <text>5-amino-1-(5-phospho-D-ribosyl)imidazole-4-carboxylate + L-aspartate + ATP = (2S)-2-[5-amino-1-(5-phospho-beta-D-ribosyl)imidazole-4-carboxamido]succinate + ADP + phosphate + 2 H(+)</text>
        <dbReference type="Rhea" id="RHEA:22628"/>
        <dbReference type="ChEBI" id="CHEBI:15378"/>
        <dbReference type="ChEBI" id="CHEBI:29991"/>
        <dbReference type="ChEBI" id="CHEBI:30616"/>
        <dbReference type="ChEBI" id="CHEBI:43474"/>
        <dbReference type="ChEBI" id="CHEBI:58443"/>
        <dbReference type="ChEBI" id="CHEBI:77657"/>
        <dbReference type="ChEBI" id="CHEBI:456216"/>
        <dbReference type="EC" id="6.3.2.6"/>
    </reaction>
</comment>
<dbReference type="Pfam" id="PF01259">
    <property type="entry name" value="SAICAR_synt"/>
    <property type="match status" value="1"/>
</dbReference>
<evidence type="ECO:0000313" key="10">
    <source>
        <dbReference type="EMBL" id="QDU84954.1"/>
    </source>
</evidence>
<dbReference type="GO" id="GO:0005737">
    <property type="term" value="C:cytoplasm"/>
    <property type="evidence" value="ECO:0007669"/>
    <property type="project" value="TreeGrafter"/>
</dbReference>
<dbReference type="InterPro" id="IPR018236">
    <property type="entry name" value="SAICAR_synthetase_CS"/>
</dbReference>
<dbReference type="NCBIfam" id="TIGR00081">
    <property type="entry name" value="purC"/>
    <property type="match status" value="1"/>
</dbReference>
<evidence type="ECO:0000256" key="1">
    <source>
        <dbReference type="ARBA" id="ARBA00004672"/>
    </source>
</evidence>
<evidence type="ECO:0000256" key="6">
    <source>
        <dbReference type="ARBA" id="ARBA00022840"/>
    </source>
</evidence>
<feature type="domain" description="SAICAR synthetase/ADE2 N-terminal" evidence="9">
    <location>
        <begin position="27"/>
        <end position="274"/>
    </location>
</feature>
<keyword evidence="5 8" id="KW-0658">Purine biosynthesis</keyword>
<evidence type="ECO:0000256" key="4">
    <source>
        <dbReference type="ARBA" id="ARBA00022741"/>
    </source>
</evidence>
<dbReference type="CDD" id="cd01414">
    <property type="entry name" value="SAICAR_synt_Sc"/>
    <property type="match status" value="1"/>
</dbReference>
<dbReference type="RefSeq" id="WP_419185782.1">
    <property type="nucleotide sequence ID" value="NZ_CP036290.1"/>
</dbReference>
<comment type="pathway">
    <text evidence="1 8">Purine metabolism; IMP biosynthesis via de novo pathway; 5-amino-1-(5-phospho-D-ribosyl)imidazole-4-carboxamide from 5-amino-1-(5-phospho-D-ribosyl)imidazole-4-carboxylate: step 1/2.</text>
</comment>
<evidence type="ECO:0000256" key="7">
    <source>
        <dbReference type="ARBA" id="ARBA00048475"/>
    </source>
</evidence>
<dbReference type="SUPFAM" id="SSF56104">
    <property type="entry name" value="SAICAR synthase-like"/>
    <property type="match status" value="1"/>
</dbReference>
<keyword evidence="11" id="KW-1185">Reference proteome</keyword>
<keyword evidence="6 8" id="KW-0067">ATP-binding</keyword>
<dbReference type="GO" id="GO:0006189">
    <property type="term" value="P:'de novo' IMP biosynthetic process"/>
    <property type="evidence" value="ECO:0007669"/>
    <property type="project" value="UniProtKB-UniRule"/>
</dbReference>
<dbReference type="HAMAP" id="MF_00137">
    <property type="entry name" value="SAICAR_synth"/>
    <property type="match status" value="1"/>
</dbReference>
<comment type="similarity">
    <text evidence="2 8">Belongs to the SAICAR synthetase family.</text>
</comment>
<dbReference type="UniPathway" id="UPA00074">
    <property type="reaction ID" value="UER00131"/>
</dbReference>
<evidence type="ECO:0000256" key="2">
    <source>
        <dbReference type="ARBA" id="ARBA00010190"/>
    </source>
</evidence>
<gene>
    <name evidence="8 10" type="primary">purC</name>
    <name evidence="10" type="ORF">Pla163_20740</name>
</gene>
<dbReference type="InterPro" id="IPR028923">
    <property type="entry name" value="SAICAR_synt/ADE2_N"/>
</dbReference>
<protein>
    <recommendedName>
        <fullName evidence="8">Phosphoribosylaminoimidazole-succinocarboxamide synthase</fullName>
        <ecNumber evidence="8">6.3.2.6</ecNumber>
    </recommendedName>
    <alternativeName>
        <fullName evidence="8">SAICAR synthetase</fullName>
    </alternativeName>
</protein>
<dbReference type="NCBIfam" id="NF010568">
    <property type="entry name" value="PRK13961.1"/>
    <property type="match status" value="1"/>
</dbReference>
<dbReference type="EC" id="6.3.2.6" evidence="8"/>
<organism evidence="10 11">
    <name type="scientific">Rohdeia mirabilis</name>
    <dbReference type="NCBI Taxonomy" id="2528008"/>
    <lineage>
        <taxon>Bacteria</taxon>
        <taxon>Pseudomonadati</taxon>
        <taxon>Planctomycetota</taxon>
        <taxon>Planctomycetia</taxon>
        <taxon>Planctomycetia incertae sedis</taxon>
        <taxon>Rohdeia</taxon>
    </lineage>
</organism>
<evidence type="ECO:0000256" key="5">
    <source>
        <dbReference type="ARBA" id="ARBA00022755"/>
    </source>
</evidence>
<dbReference type="PANTHER" id="PTHR43700:SF1">
    <property type="entry name" value="PHOSPHORIBOSYLAMINOIMIDAZOLE-SUCCINOCARBOXAMIDE SYNTHASE"/>
    <property type="match status" value="1"/>
</dbReference>
<evidence type="ECO:0000313" key="11">
    <source>
        <dbReference type="Proteomes" id="UP000319342"/>
    </source>
</evidence>